<name>A0ABD3QI00_9STRA</name>
<dbReference type="AlphaFoldDB" id="A0ABD3QI00"/>
<dbReference type="EMBL" id="JABMIG020000039">
    <property type="protein sequence ID" value="KAL3799456.1"/>
    <property type="molecule type" value="Genomic_DNA"/>
</dbReference>
<comment type="caution">
    <text evidence="1">The sequence shown here is derived from an EMBL/GenBank/DDBJ whole genome shotgun (WGS) entry which is preliminary data.</text>
</comment>
<protein>
    <submittedName>
        <fullName evidence="1">Uncharacterized protein</fullName>
    </submittedName>
</protein>
<reference evidence="1 2" key="1">
    <citation type="journal article" date="2020" name="G3 (Bethesda)">
        <title>Improved Reference Genome for Cyclotella cryptica CCMP332, a Model for Cell Wall Morphogenesis, Salinity Adaptation, and Lipid Production in Diatoms (Bacillariophyta).</title>
        <authorList>
            <person name="Roberts W.R."/>
            <person name="Downey K.M."/>
            <person name="Ruck E.C."/>
            <person name="Traller J.C."/>
            <person name="Alverson A.J."/>
        </authorList>
    </citation>
    <scope>NUCLEOTIDE SEQUENCE [LARGE SCALE GENOMIC DNA]</scope>
    <source>
        <strain evidence="1 2">CCMP332</strain>
    </source>
</reference>
<organism evidence="1 2">
    <name type="scientific">Cyclotella cryptica</name>
    <dbReference type="NCBI Taxonomy" id="29204"/>
    <lineage>
        <taxon>Eukaryota</taxon>
        <taxon>Sar</taxon>
        <taxon>Stramenopiles</taxon>
        <taxon>Ochrophyta</taxon>
        <taxon>Bacillariophyta</taxon>
        <taxon>Coscinodiscophyceae</taxon>
        <taxon>Thalassiosirophycidae</taxon>
        <taxon>Stephanodiscales</taxon>
        <taxon>Stephanodiscaceae</taxon>
        <taxon>Cyclotella</taxon>
    </lineage>
</organism>
<gene>
    <name evidence="1" type="ORF">HJC23_013911</name>
</gene>
<evidence type="ECO:0000313" key="2">
    <source>
        <dbReference type="Proteomes" id="UP001516023"/>
    </source>
</evidence>
<dbReference type="Proteomes" id="UP001516023">
    <property type="component" value="Unassembled WGS sequence"/>
</dbReference>
<evidence type="ECO:0000313" key="1">
    <source>
        <dbReference type="EMBL" id="KAL3799456.1"/>
    </source>
</evidence>
<keyword evidence="2" id="KW-1185">Reference proteome</keyword>
<accession>A0ABD3QI00</accession>
<sequence length="239" mass="26742">MMILTSLQSIKTTLSPFHPLLIEGPSADTRDPSHVAANIVSNLQRHWKKRGITKPILLITQGDPLTETGISAISRKVADELEVKRCLVCLDLEMDSEHSVLADRHDVLYELRYSQMVHILNDGPEEQGQNGENCVTKRLLADRLADSTDDRISCKNMKRKSMGKEPLASWCRKYALLQEVTKCAFKKICGEVTIAHTMQSVPEFGVTSFYEVGLDMGLINEEVDMVAYSVCHEVNIPKG</sequence>
<proteinExistence type="predicted"/>